<dbReference type="Gene3D" id="2.40.30.10">
    <property type="entry name" value="Translation factors"/>
    <property type="match status" value="2"/>
</dbReference>
<dbReference type="Pfam" id="PF00009">
    <property type="entry name" value="GTP_EFTU"/>
    <property type="match status" value="1"/>
</dbReference>
<dbReference type="Pfam" id="PF03143">
    <property type="entry name" value="GTP_EFTU_D3"/>
    <property type="match status" value="1"/>
</dbReference>
<dbReference type="AlphaFoldDB" id="A0A2M6YUN1"/>
<dbReference type="Pfam" id="PF03144">
    <property type="entry name" value="GTP_EFTU_D2"/>
    <property type="match status" value="1"/>
</dbReference>
<dbReference type="InterPro" id="IPR027417">
    <property type="entry name" value="P-loop_NTPase"/>
</dbReference>
<dbReference type="NCBIfam" id="NF000766">
    <property type="entry name" value="PRK00049.1"/>
    <property type="match status" value="1"/>
</dbReference>
<evidence type="ECO:0000313" key="10">
    <source>
        <dbReference type="Proteomes" id="UP000230184"/>
    </source>
</evidence>
<dbReference type="InterPro" id="IPR005225">
    <property type="entry name" value="Small_GTP-bd"/>
</dbReference>
<dbReference type="PROSITE" id="PS51722">
    <property type="entry name" value="G_TR_2"/>
    <property type="match status" value="1"/>
</dbReference>
<evidence type="ECO:0000256" key="2">
    <source>
        <dbReference type="ARBA" id="ARBA00022741"/>
    </source>
</evidence>
<keyword evidence="5 7" id="KW-0342">GTP-binding</keyword>
<dbReference type="PRINTS" id="PR00315">
    <property type="entry name" value="ELONGATNFCT"/>
</dbReference>
<dbReference type="FunFam" id="3.40.50.300:FF:000003">
    <property type="entry name" value="Elongation factor Tu"/>
    <property type="match status" value="1"/>
</dbReference>
<dbReference type="InterPro" id="IPR004541">
    <property type="entry name" value="Transl_elong_EFTu/EF1A_bac/org"/>
</dbReference>
<name>A0A2M6YUN1_9BACT</name>
<keyword evidence="7" id="KW-0378">Hydrolase</keyword>
<feature type="binding site" evidence="7">
    <location>
        <begin position="136"/>
        <end position="139"/>
    </location>
    <ligand>
        <name>GTP</name>
        <dbReference type="ChEBI" id="CHEBI:37565"/>
    </ligand>
</feature>
<comment type="caution">
    <text evidence="9">The sequence shown here is derived from an EMBL/GenBank/DDBJ whole genome shotgun (WGS) entry which is preliminary data.</text>
</comment>
<evidence type="ECO:0000256" key="4">
    <source>
        <dbReference type="ARBA" id="ARBA00022917"/>
    </source>
</evidence>
<dbReference type="HAMAP" id="MF_00118_B">
    <property type="entry name" value="EF_Tu_B"/>
    <property type="match status" value="1"/>
</dbReference>
<comment type="similarity">
    <text evidence="1 7">Belongs to the TRAFAC class translation factor GTPase superfamily. Classic translation factor GTPase family. EF-Tu/EF-1A subfamily.</text>
</comment>
<dbReference type="InterPro" id="IPR033720">
    <property type="entry name" value="EFTU_2"/>
</dbReference>
<dbReference type="InterPro" id="IPR050055">
    <property type="entry name" value="EF-Tu_GTPase"/>
</dbReference>
<dbReference type="FunFam" id="2.40.30.10:FF:000001">
    <property type="entry name" value="Elongation factor Tu"/>
    <property type="match status" value="1"/>
</dbReference>
<keyword evidence="7" id="KW-0479">Metal-binding</keyword>
<keyword evidence="4 7" id="KW-0648">Protein biosynthesis</keyword>
<dbReference type="GO" id="GO:0000287">
    <property type="term" value="F:magnesium ion binding"/>
    <property type="evidence" value="ECO:0007669"/>
    <property type="project" value="UniProtKB-UniRule"/>
</dbReference>
<proteinExistence type="inferred from homology"/>
<evidence type="ECO:0000313" key="9">
    <source>
        <dbReference type="EMBL" id="PIU37194.1"/>
    </source>
</evidence>
<evidence type="ECO:0000256" key="6">
    <source>
        <dbReference type="ARBA" id="ARBA00029554"/>
    </source>
</evidence>
<dbReference type="InterPro" id="IPR041709">
    <property type="entry name" value="EF-Tu_GTP-bd"/>
</dbReference>
<feature type="domain" description="Tr-type G" evidence="8">
    <location>
        <begin position="10"/>
        <end position="204"/>
    </location>
</feature>
<keyword evidence="7" id="KW-0963">Cytoplasm</keyword>
<dbReference type="InterPro" id="IPR004160">
    <property type="entry name" value="Transl_elong_EFTu/EF1A_C"/>
</dbReference>
<dbReference type="CDD" id="cd01884">
    <property type="entry name" value="EF_Tu"/>
    <property type="match status" value="1"/>
</dbReference>
<protein>
    <recommendedName>
        <fullName evidence="6 7">Elongation factor Tu</fullName>
        <shortName evidence="7">EF-Tu</shortName>
        <ecNumber evidence="7">3.6.5.3</ecNumber>
    </recommendedName>
</protein>
<dbReference type="InterPro" id="IPR009001">
    <property type="entry name" value="Transl_elong_EF1A/Init_IF2_C"/>
</dbReference>
<dbReference type="Proteomes" id="UP000230184">
    <property type="component" value="Unassembled WGS sequence"/>
</dbReference>
<dbReference type="InterPro" id="IPR009000">
    <property type="entry name" value="Transl_B-barrel_sf"/>
</dbReference>
<dbReference type="GO" id="GO:0003924">
    <property type="term" value="F:GTPase activity"/>
    <property type="evidence" value="ECO:0007669"/>
    <property type="project" value="UniProtKB-UniRule"/>
</dbReference>
<dbReference type="GO" id="GO:0003746">
    <property type="term" value="F:translation elongation factor activity"/>
    <property type="evidence" value="ECO:0007669"/>
    <property type="project" value="UniProtKB-UniRule"/>
</dbReference>
<evidence type="ECO:0000259" key="8">
    <source>
        <dbReference type="PROSITE" id="PS51722"/>
    </source>
</evidence>
<feature type="binding site" evidence="7">
    <location>
        <begin position="19"/>
        <end position="26"/>
    </location>
    <ligand>
        <name>GTP</name>
        <dbReference type="ChEBI" id="CHEBI:37565"/>
    </ligand>
</feature>
<dbReference type="SUPFAM" id="SSF50465">
    <property type="entry name" value="EF-Tu/eEF-1alpha/eIF2-gamma C-terminal domain"/>
    <property type="match status" value="1"/>
</dbReference>
<sequence>MADGVFSRSKPHLNIGTIGHVDHGKTTLTSAIHYYLSKTGKAKFLKYEDIDKAPEEKARGVTINLHHSEYETDKRHYAHIDAPGHADYIKNMITGAAQMDGAILVVSAPDGPMPQTREHILLASQVNVPAIIVFLNKCDMVDDKEILDLIEMEVRDLLTKYKFPGDKIPVIRGSAIKALADDPEGLKAIELLMKTVDEYIPDPVRPVDKPFLMPIEDVFTISGRGTVVTGRVERGIAKVNEEMEIVGIKDIRKTVITGVEMFKKTLDEARAGDNVGLLLRGIEKEDVVRGQVIAKPGSIKPHTEFDAELYILTKDEGGRHTPFFKGYRPQFYFKTTDITGEVELPAGVEMVMPGDNVKIKGKLIYPVAMEEGLKFAVREGGHTVGAGVVTKIIK</sequence>
<evidence type="ECO:0000256" key="7">
    <source>
        <dbReference type="HAMAP-Rule" id="MF_00118"/>
    </source>
</evidence>
<evidence type="ECO:0000256" key="3">
    <source>
        <dbReference type="ARBA" id="ARBA00022768"/>
    </source>
</evidence>
<comment type="subcellular location">
    <subcellularLocation>
        <location evidence="7">Cytoplasm</location>
    </subcellularLocation>
</comment>
<dbReference type="NCBIfam" id="TIGR00485">
    <property type="entry name" value="EF-Tu"/>
    <property type="match status" value="1"/>
</dbReference>
<dbReference type="GO" id="GO:0005829">
    <property type="term" value="C:cytosol"/>
    <property type="evidence" value="ECO:0007669"/>
    <property type="project" value="TreeGrafter"/>
</dbReference>
<dbReference type="NCBIfam" id="NF009373">
    <property type="entry name" value="PRK12736.1"/>
    <property type="match status" value="1"/>
</dbReference>
<dbReference type="NCBIfam" id="NF009372">
    <property type="entry name" value="PRK12735.1"/>
    <property type="match status" value="1"/>
</dbReference>
<comment type="subunit">
    <text evidence="7">Monomer.</text>
</comment>
<reference evidence="10" key="1">
    <citation type="submission" date="2017-09" db="EMBL/GenBank/DDBJ databases">
        <title>Depth-based differentiation of microbial function through sediment-hosted aquifers and enrichment of novel symbionts in the deep terrestrial subsurface.</title>
        <authorList>
            <person name="Probst A.J."/>
            <person name="Ladd B."/>
            <person name="Jarett J.K."/>
            <person name="Geller-Mcgrath D.E."/>
            <person name="Sieber C.M.K."/>
            <person name="Emerson J.B."/>
            <person name="Anantharaman K."/>
            <person name="Thomas B.C."/>
            <person name="Malmstrom R."/>
            <person name="Stieglmeier M."/>
            <person name="Klingl A."/>
            <person name="Woyke T."/>
            <person name="Ryan C.M."/>
            <person name="Banfield J.F."/>
        </authorList>
    </citation>
    <scope>NUCLEOTIDE SEQUENCE [LARGE SCALE GENOMIC DNA]</scope>
</reference>
<dbReference type="SUPFAM" id="SSF52540">
    <property type="entry name" value="P-loop containing nucleoside triphosphate hydrolases"/>
    <property type="match status" value="1"/>
</dbReference>
<dbReference type="PANTHER" id="PTHR43721">
    <property type="entry name" value="ELONGATION FACTOR TU-RELATED"/>
    <property type="match status" value="1"/>
</dbReference>
<gene>
    <name evidence="7 9" type="primary">tuf</name>
    <name evidence="9" type="ORF">COT02_01845</name>
</gene>
<dbReference type="Gene3D" id="3.40.50.300">
    <property type="entry name" value="P-loop containing nucleotide triphosphate hydrolases"/>
    <property type="match status" value="1"/>
</dbReference>
<keyword evidence="3 7" id="KW-0251">Elongation factor</keyword>
<dbReference type="EMBL" id="PEWY01000057">
    <property type="protein sequence ID" value="PIU37194.1"/>
    <property type="molecule type" value="Genomic_DNA"/>
</dbReference>
<comment type="function">
    <text evidence="7">GTP hydrolase that promotes the GTP-dependent binding of aminoacyl-tRNA to the A-site of ribosomes during protein biosynthesis.</text>
</comment>
<feature type="binding site" evidence="7">
    <location>
        <begin position="81"/>
        <end position="85"/>
    </location>
    <ligand>
        <name>GTP</name>
        <dbReference type="ChEBI" id="CHEBI:37565"/>
    </ligand>
</feature>
<organism evidence="9 10">
    <name type="scientific">Candidatus Roizmanbacteria bacterium CG07_land_8_20_14_0_80_34_15</name>
    <dbReference type="NCBI Taxonomy" id="1974849"/>
    <lineage>
        <taxon>Bacteria</taxon>
        <taxon>Candidatus Roizmaniibacteriota</taxon>
    </lineage>
</organism>
<dbReference type="PANTHER" id="PTHR43721:SF22">
    <property type="entry name" value="ELONGATION FACTOR TU, MITOCHONDRIAL"/>
    <property type="match status" value="1"/>
</dbReference>
<dbReference type="SUPFAM" id="SSF50447">
    <property type="entry name" value="Translation proteins"/>
    <property type="match status" value="1"/>
</dbReference>
<dbReference type="CDD" id="cd03697">
    <property type="entry name" value="EFTU_II"/>
    <property type="match status" value="1"/>
</dbReference>
<dbReference type="InterPro" id="IPR000795">
    <property type="entry name" value="T_Tr_GTP-bd_dom"/>
</dbReference>
<keyword evidence="7" id="KW-0460">Magnesium</keyword>
<evidence type="ECO:0000256" key="5">
    <source>
        <dbReference type="ARBA" id="ARBA00023134"/>
    </source>
</evidence>
<feature type="binding site" evidence="7">
    <location>
        <position position="26"/>
    </location>
    <ligand>
        <name>Mg(2+)</name>
        <dbReference type="ChEBI" id="CHEBI:18420"/>
    </ligand>
</feature>
<dbReference type="EC" id="3.6.5.3" evidence="7"/>
<dbReference type="CDD" id="cd03707">
    <property type="entry name" value="EFTU_III"/>
    <property type="match status" value="1"/>
</dbReference>
<accession>A0A2M6YUN1</accession>
<dbReference type="NCBIfam" id="TIGR00231">
    <property type="entry name" value="small_GTP"/>
    <property type="match status" value="1"/>
</dbReference>
<keyword evidence="2 7" id="KW-0547">Nucleotide-binding</keyword>
<evidence type="ECO:0000256" key="1">
    <source>
        <dbReference type="ARBA" id="ARBA00007249"/>
    </source>
</evidence>
<comment type="catalytic activity">
    <reaction evidence="7">
        <text>GTP + H2O = GDP + phosphate + H(+)</text>
        <dbReference type="Rhea" id="RHEA:19669"/>
        <dbReference type="ChEBI" id="CHEBI:15377"/>
        <dbReference type="ChEBI" id="CHEBI:15378"/>
        <dbReference type="ChEBI" id="CHEBI:37565"/>
        <dbReference type="ChEBI" id="CHEBI:43474"/>
        <dbReference type="ChEBI" id="CHEBI:58189"/>
        <dbReference type="EC" id="3.6.5.3"/>
    </reaction>
</comment>
<dbReference type="InterPro" id="IPR004161">
    <property type="entry name" value="EFTu-like_2"/>
</dbReference>
<dbReference type="GO" id="GO:0005525">
    <property type="term" value="F:GTP binding"/>
    <property type="evidence" value="ECO:0007669"/>
    <property type="project" value="UniProtKB-UniRule"/>
</dbReference>